<evidence type="ECO:0008006" key="4">
    <source>
        <dbReference type="Google" id="ProtNLM"/>
    </source>
</evidence>
<sequence length="189" mass="19786">MRVRHSRRWATCLVVTVAAGIPTGCGGAAQPSGEPVPGAPAAAEARPDAAAEEAAGKAALAAYSGYLAASGTASRRGDPRHPELARYAADPLLTRVRLAIREAKEHGAMRTGKLVSDPTVTSVDLASTPPTVEIQDCLDATGWRLVYAKDHRPVPGARGGRWLATATATRYPDGRWLISTSASHQDQPC</sequence>
<dbReference type="Proteomes" id="UP000198210">
    <property type="component" value="Chromosome I"/>
</dbReference>
<evidence type="ECO:0000256" key="1">
    <source>
        <dbReference type="SAM" id="MobiDB-lite"/>
    </source>
</evidence>
<name>A0A1C5H0I8_9ACTN</name>
<protein>
    <recommendedName>
        <fullName evidence="4">Secreted protein/lipoprotein</fullName>
    </recommendedName>
</protein>
<accession>A0A1C5H0I8</accession>
<dbReference type="RefSeq" id="WP_088969266.1">
    <property type="nucleotide sequence ID" value="NZ_JBHLYF010000017.1"/>
</dbReference>
<gene>
    <name evidence="2" type="ORF">GA0074704_0840</name>
</gene>
<keyword evidence="3" id="KW-1185">Reference proteome</keyword>
<feature type="region of interest" description="Disordered" evidence="1">
    <location>
        <begin position="27"/>
        <end position="50"/>
    </location>
</feature>
<dbReference type="AlphaFoldDB" id="A0A1C5H0I8"/>
<organism evidence="2 3">
    <name type="scientific">Micromonospora siamensis</name>
    <dbReference type="NCBI Taxonomy" id="299152"/>
    <lineage>
        <taxon>Bacteria</taxon>
        <taxon>Bacillati</taxon>
        <taxon>Actinomycetota</taxon>
        <taxon>Actinomycetes</taxon>
        <taxon>Micromonosporales</taxon>
        <taxon>Micromonosporaceae</taxon>
        <taxon>Micromonospora</taxon>
    </lineage>
</organism>
<evidence type="ECO:0000313" key="3">
    <source>
        <dbReference type="Proteomes" id="UP000198210"/>
    </source>
</evidence>
<dbReference type="EMBL" id="LT607751">
    <property type="protein sequence ID" value="SCG39556.1"/>
    <property type="molecule type" value="Genomic_DNA"/>
</dbReference>
<feature type="compositionally biased region" description="Low complexity" evidence="1">
    <location>
        <begin position="31"/>
        <end position="44"/>
    </location>
</feature>
<evidence type="ECO:0000313" key="2">
    <source>
        <dbReference type="EMBL" id="SCG39556.1"/>
    </source>
</evidence>
<proteinExistence type="predicted"/>
<reference evidence="2 3" key="1">
    <citation type="submission" date="2016-06" db="EMBL/GenBank/DDBJ databases">
        <authorList>
            <person name="Kjaerup R.B."/>
            <person name="Dalgaard T.S."/>
            <person name="Juul-Madsen H.R."/>
        </authorList>
    </citation>
    <scope>NUCLEOTIDE SEQUENCE [LARGE SCALE GENOMIC DNA]</scope>
    <source>
        <strain evidence="2 3">DSM 45097</strain>
    </source>
</reference>